<organism evidence="4 5">
    <name type="scientific">Catonella morbi ATCC 51271</name>
    <dbReference type="NCBI Taxonomy" id="592026"/>
    <lineage>
        <taxon>Bacteria</taxon>
        <taxon>Bacillati</taxon>
        <taxon>Bacillota</taxon>
        <taxon>Clostridia</taxon>
        <taxon>Lachnospirales</taxon>
        <taxon>Lachnospiraceae</taxon>
        <taxon>Catonella</taxon>
    </lineage>
</organism>
<dbReference type="InterPro" id="IPR002931">
    <property type="entry name" value="Transglutaminase-like"/>
</dbReference>
<gene>
    <name evidence="4" type="ORF">GCWU0000282_003302</name>
</gene>
<dbReference type="InterPro" id="IPR052557">
    <property type="entry name" value="CAP/Cytokinesis_protein"/>
</dbReference>
<feature type="compositionally biased region" description="Low complexity" evidence="1">
    <location>
        <begin position="685"/>
        <end position="728"/>
    </location>
</feature>
<feature type="chain" id="PRO_5004712982" description="Transglutaminase-like domain-containing protein" evidence="2">
    <location>
        <begin position="38"/>
        <end position="955"/>
    </location>
</feature>
<feature type="region of interest" description="Disordered" evidence="1">
    <location>
        <begin position="758"/>
        <end position="788"/>
    </location>
</feature>
<dbReference type="OrthoDB" id="9788327at2"/>
<accession>V2Y094</accession>
<dbReference type="GO" id="GO:0005737">
    <property type="term" value="C:cytoplasm"/>
    <property type="evidence" value="ECO:0007669"/>
    <property type="project" value="TreeGrafter"/>
</dbReference>
<sequence length="955" mass="104178">MLKDTKRQLFMTTAKGICCSLLATGLLLQTGTAPAFASSSGQHIINTGVLAANISNTELQDLNTRIAGLEATTQAEIADVLINEHETSLNIGDTFQLQLTDKYGTKINNVEWFVKVRVPQDILYTAEDYNLENKACTVGNDGLITARSEGTAEVWAKYKNALYRCVINVKNKMDSDLENKVVEIADKFRHLSDVDKVMAVHDYLIDHIEYAYSHIVRRAYGALIEGKAVCQGYAQSFQKILSNLNIEGHTVIGWNISEKPVLHEWNRVKLDGKWYYIDLTWDDTPWVSHRNYKHFLINTPMLGKDHQKWYSIAGGAEADGSKYLYYAYKKHGILANNREELENIVKSQINSTDLPNVDVNVAVPNTIADYEIIDTIKKIAGRTVTINENNDLRNTLGDYHHYCYQVGYIKTQPTTNINLIEVKPLNAEGGTTTKLELTFDKDIDNLTLDNIKINGVHKTGLEKINSRVYQLSFTDIMSRTDTELTVQVSKRGYNIANNEKTVNISVVKEAKPEAVFEATGLKEGILKNIEAGMKYSLGDGIWHDITSSEPINITTIYLSSIYLIRKSSGSGILDSDTQLIYPKNVREPYGVKAVNSIGNESNGKIIYVNRKMEYQKDGEQTWTACEGNEVTGLSAGKYNVRYKADGLKLASSEIPVTVNAVPGENNKDNKPSTKPDVSGGGSSNNGGSNSVGGSNNSADNSGSAGGNNNSGDNSGSVGGNSSAGSSNGSAGGGGFAGGGAGGFAGGGFGGGSASSVNDKANTDLNSEKTTNTKNDDTQINKTENTPVKSEAVENIKPAISKNVAYFSKSALENIIKSGIKTFDFTSNKIKLSFETNVLKSLNRQADSDIQIKTVNVDNTKLSDNAKKLIGKHPVYDLRISDKSGTKITKLGKGKVTISIPYKLGKKEKAENVAVYFIDKKGNVKKISNSVYDSKTKTFTFTAKSLLRFAVGRKSK</sequence>
<keyword evidence="5" id="KW-1185">Reference proteome</keyword>
<dbReference type="eggNOG" id="COG5263">
    <property type="taxonomic scope" value="Bacteria"/>
</dbReference>
<dbReference type="eggNOG" id="COG5279">
    <property type="taxonomic scope" value="Bacteria"/>
</dbReference>
<dbReference type="HOGENOM" id="CLU_011851_0_0_9"/>
<evidence type="ECO:0000256" key="1">
    <source>
        <dbReference type="SAM" id="MobiDB-lite"/>
    </source>
</evidence>
<dbReference type="AlphaFoldDB" id="V2Y094"/>
<protein>
    <recommendedName>
        <fullName evidence="3">Transglutaminase-like domain-containing protein</fullName>
    </recommendedName>
</protein>
<reference evidence="4 5" key="1">
    <citation type="submission" date="2013-06" db="EMBL/GenBank/DDBJ databases">
        <authorList>
            <person name="Weinstock G."/>
            <person name="Sodergren E."/>
            <person name="Clifton S."/>
            <person name="Fulton L."/>
            <person name="Fulton B."/>
            <person name="Courtney L."/>
            <person name="Fronick C."/>
            <person name="Harrison M."/>
            <person name="Strong C."/>
            <person name="Farmer C."/>
            <person name="Delahaunty K."/>
            <person name="Markovic C."/>
            <person name="Hall O."/>
            <person name="Minx P."/>
            <person name="Tomlinson C."/>
            <person name="Mitreva M."/>
            <person name="Nelson J."/>
            <person name="Hou S."/>
            <person name="Wollam A."/>
            <person name="Pepin K.H."/>
            <person name="Johnson M."/>
            <person name="Bhonagiri V."/>
            <person name="Nash W.E."/>
            <person name="Warren W."/>
            <person name="Chinwalla A."/>
            <person name="Mardis E.R."/>
            <person name="Wilson R.K."/>
        </authorList>
    </citation>
    <scope>NUCLEOTIDE SEQUENCE [LARGE SCALE GENOMIC DNA]</scope>
    <source>
        <strain evidence="4 5">ATCC 51271</strain>
    </source>
</reference>
<comment type="caution">
    <text evidence="4">The sequence shown here is derived from an EMBL/GenBank/DDBJ whole genome shotgun (WGS) entry which is preliminary data.</text>
</comment>
<evidence type="ECO:0000313" key="4">
    <source>
        <dbReference type="EMBL" id="ESL01477.1"/>
    </source>
</evidence>
<dbReference type="STRING" id="592026.GCWU0000282_003302"/>
<evidence type="ECO:0000256" key="2">
    <source>
        <dbReference type="SAM" id="SignalP"/>
    </source>
</evidence>
<dbReference type="Pfam" id="PF01841">
    <property type="entry name" value="Transglut_core"/>
    <property type="match status" value="1"/>
</dbReference>
<dbReference type="InterPro" id="IPR038765">
    <property type="entry name" value="Papain-like_cys_pep_sf"/>
</dbReference>
<feature type="region of interest" description="Disordered" evidence="1">
    <location>
        <begin position="659"/>
        <end position="729"/>
    </location>
</feature>
<evidence type="ECO:0000313" key="5">
    <source>
        <dbReference type="Proteomes" id="UP000018227"/>
    </source>
</evidence>
<dbReference type="SUPFAM" id="SSF54001">
    <property type="entry name" value="Cysteine proteinases"/>
    <property type="match status" value="1"/>
</dbReference>
<feature type="compositionally biased region" description="Polar residues" evidence="1">
    <location>
        <begin position="758"/>
        <end position="772"/>
    </location>
</feature>
<dbReference type="SMART" id="SM00460">
    <property type="entry name" value="TGc"/>
    <property type="match status" value="1"/>
</dbReference>
<name>V2Y094_9FIRM</name>
<dbReference type="EMBL" id="ACIL03000024">
    <property type="protein sequence ID" value="ESL01477.1"/>
    <property type="molecule type" value="Genomic_DNA"/>
</dbReference>
<dbReference type="PANTHER" id="PTHR46333:SF2">
    <property type="entry name" value="CYTOKINESIS PROTEIN 3"/>
    <property type="match status" value="1"/>
</dbReference>
<dbReference type="PANTHER" id="PTHR46333">
    <property type="entry name" value="CYTOKINESIS PROTEIN 3"/>
    <property type="match status" value="1"/>
</dbReference>
<keyword evidence="2" id="KW-0732">Signal</keyword>
<dbReference type="Gene3D" id="3.10.620.30">
    <property type="match status" value="1"/>
</dbReference>
<dbReference type="RefSeq" id="WP_023356138.1">
    <property type="nucleotide sequence ID" value="NZ_KI535372.1"/>
</dbReference>
<evidence type="ECO:0000259" key="3">
    <source>
        <dbReference type="SMART" id="SM00460"/>
    </source>
</evidence>
<feature type="domain" description="Transglutaminase-like" evidence="3">
    <location>
        <begin position="222"/>
        <end position="281"/>
    </location>
</feature>
<proteinExistence type="predicted"/>
<dbReference type="Proteomes" id="UP000018227">
    <property type="component" value="Unassembled WGS sequence"/>
</dbReference>
<feature type="signal peptide" evidence="2">
    <location>
        <begin position="1"/>
        <end position="37"/>
    </location>
</feature>